<accession>C7YL83</accession>
<dbReference type="InterPro" id="IPR008704">
    <property type="entry name" value="Endonuclease_Zinc-binding_loop"/>
</dbReference>
<dbReference type="AlphaFoldDB" id="C7YL83"/>
<dbReference type="Proteomes" id="UP000005206">
    <property type="component" value="Chromosome 3"/>
</dbReference>
<keyword evidence="3" id="KW-1185">Reference proteome</keyword>
<dbReference type="Gene3D" id="3.90.75.10">
    <property type="entry name" value="Homing Intron 3 (I-ppo) Encoded Endonuclease, Chain A"/>
    <property type="match status" value="1"/>
</dbReference>
<organism evidence="2 3">
    <name type="scientific">Fusarium vanettenii (strain ATCC MYA-4622 / CBS 123669 / FGSC 9596 / NRRL 45880 / 77-13-4)</name>
    <name type="common">Fusarium solani subsp. pisi</name>
    <dbReference type="NCBI Taxonomy" id="660122"/>
    <lineage>
        <taxon>Eukaryota</taxon>
        <taxon>Fungi</taxon>
        <taxon>Dikarya</taxon>
        <taxon>Ascomycota</taxon>
        <taxon>Pezizomycotina</taxon>
        <taxon>Sordariomycetes</taxon>
        <taxon>Hypocreomycetidae</taxon>
        <taxon>Hypocreales</taxon>
        <taxon>Nectriaceae</taxon>
        <taxon>Fusarium</taxon>
        <taxon>Fusarium solani species complex</taxon>
        <taxon>Fusarium vanettenii</taxon>
    </lineage>
</organism>
<proteinExistence type="predicted"/>
<evidence type="ECO:0000313" key="3">
    <source>
        <dbReference type="Proteomes" id="UP000005206"/>
    </source>
</evidence>
<evidence type="ECO:0000259" key="1">
    <source>
        <dbReference type="Pfam" id="PF05551"/>
    </source>
</evidence>
<dbReference type="Pfam" id="PF05551">
    <property type="entry name" value="zf-His_Me_endon"/>
    <property type="match status" value="1"/>
</dbReference>
<dbReference type="OrthoDB" id="5106835at2759"/>
<reference evidence="2 3" key="1">
    <citation type="journal article" date="2009" name="PLoS Genet.">
        <title>The genome of Nectria haematococca: contribution of supernumerary chromosomes to gene expansion.</title>
        <authorList>
            <person name="Coleman J.J."/>
            <person name="Rounsley S.D."/>
            <person name="Rodriguez-Carres M."/>
            <person name="Kuo A."/>
            <person name="Wasmann C.C."/>
            <person name="Grimwood J."/>
            <person name="Schmutz J."/>
            <person name="Taga M."/>
            <person name="White G.J."/>
            <person name="Zhou S."/>
            <person name="Schwartz D.C."/>
            <person name="Freitag M."/>
            <person name="Ma L.J."/>
            <person name="Danchin E.G."/>
            <person name="Henrissat B."/>
            <person name="Coutinho P.M."/>
            <person name="Nelson D.R."/>
            <person name="Straney D."/>
            <person name="Napoli C.A."/>
            <person name="Barker B.M."/>
            <person name="Gribskov M."/>
            <person name="Rep M."/>
            <person name="Kroken S."/>
            <person name="Molnar I."/>
            <person name="Rensing C."/>
            <person name="Kennell J.C."/>
            <person name="Zamora J."/>
            <person name="Farman M.L."/>
            <person name="Selker E.U."/>
            <person name="Salamov A."/>
            <person name="Shapiro H."/>
            <person name="Pangilinan J."/>
            <person name="Lindquist E."/>
            <person name="Lamers C."/>
            <person name="Grigoriev I.V."/>
            <person name="Geiser D.M."/>
            <person name="Covert S.F."/>
            <person name="Temporini E."/>
            <person name="Vanetten H.D."/>
        </authorList>
    </citation>
    <scope>NUCLEOTIDE SEQUENCE [LARGE SCALE GENOMIC DNA]</scope>
    <source>
        <strain evidence="3">ATCC MYA-4622 / CBS 123669 / FGSC 9596 / NRRL 45880 / 77-13-4</strain>
    </source>
</reference>
<dbReference type="EMBL" id="GG698897">
    <property type="protein sequence ID" value="EEU46744.1"/>
    <property type="molecule type" value="Genomic_DNA"/>
</dbReference>
<dbReference type="InterPro" id="IPR044925">
    <property type="entry name" value="His-Me_finger_sf"/>
</dbReference>
<gene>
    <name evidence="2" type="ORF">NECHADRAFT_77439</name>
</gene>
<dbReference type="eggNOG" id="ENOG502RVWG">
    <property type="taxonomic scope" value="Eukaryota"/>
</dbReference>
<dbReference type="InParanoid" id="C7YL83"/>
<feature type="domain" description="Zinc-binding loop region of homing endonuclease" evidence="1">
    <location>
        <begin position="431"/>
        <end position="493"/>
    </location>
</feature>
<dbReference type="SUPFAM" id="SSF54060">
    <property type="entry name" value="His-Me finger endonucleases"/>
    <property type="match status" value="1"/>
</dbReference>
<dbReference type="GeneID" id="9670989"/>
<dbReference type="HOGENOM" id="CLU_465465_0_0_1"/>
<sequence>MRDPADDEEADLFDLWDQFMREIFKRWSSNRGVPSLGKFPDRKFDDANIQVGVLKENHPESGAGGQPGPHLPTSETRVAGAPVFLGVTLSLETEQWGLLWRDANCQFINPRYADRIINWNKKVVVNAARRRIVRWAAAGSQREMIIHRDDLLGPDDIKSLVLASDYIEQERRGLEELSPRRNSFVMAPMPATLLIPERFCAQTLQLSVRIQVKRPHRQEAYTMNSNRTTKTEPVPKAESDITRELALERSLHVKTEGKLSPDKGGDIIFVGINSLSSTPGCPWEMLLWRLLLLLPPCIVIFIVPPSPFLIFWNRPCAPQWPLYGGGGKLAAKAQGRVHIFQMGDYSHWIALNHGESRCYTGIFQAFPDASLTECLKSVDVFQGHHGAVATYIKWVVNMPEFPAPDTRIPKKTMHATQKYDLTDFQHTLTCTRETSHRCDFSYCINPMHGVAEPHADNMNRARCFDRARMDAERGRKVHQFCERHSSSCLLQLASGPGTGKIITEYESLGNTTVISLPPQIKSTKGPPLLTIDAQIFHWQDKVRVLDREIPCPPTQQGLVDGKPDSLKCSAGIFGTRVRNFMRTLDE</sequence>
<protein>
    <recommendedName>
        <fullName evidence="1">Zinc-binding loop region of homing endonuclease domain-containing protein</fullName>
    </recommendedName>
</protein>
<dbReference type="InterPro" id="IPR044930">
    <property type="entry name" value="Homing_endonuclease_His-Me"/>
</dbReference>
<dbReference type="GO" id="GO:0004519">
    <property type="term" value="F:endonuclease activity"/>
    <property type="evidence" value="ECO:0007669"/>
    <property type="project" value="InterPro"/>
</dbReference>
<name>C7YL83_FUSV7</name>
<dbReference type="RefSeq" id="XP_003052457.1">
    <property type="nucleotide sequence ID" value="XM_003052411.1"/>
</dbReference>
<evidence type="ECO:0000313" key="2">
    <source>
        <dbReference type="EMBL" id="EEU46744.1"/>
    </source>
</evidence>
<dbReference type="KEGG" id="nhe:NECHADRAFT_77439"/>
<dbReference type="VEuPathDB" id="FungiDB:NECHADRAFT_77439"/>